<proteinExistence type="predicted"/>
<evidence type="ECO:0000313" key="1">
    <source>
        <dbReference type="EMBL" id="AGO48977.1"/>
    </source>
</evidence>
<protein>
    <submittedName>
        <fullName evidence="1">Structural protein</fullName>
    </submittedName>
</protein>
<dbReference type="InterPro" id="IPR058048">
    <property type="entry name" value="AuxCP"/>
</dbReference>
<name>S0A3H3_9CAUD</name>
<dbReference type="GeneID" id="16797436"/>
<organism evidence="1 2">
    <name type="scientific">Cellulophaga phage phi14:2</name>
    <dbReference type="NCBI Taxonomy" id="1327990"/>
    <lineage>
        <taxon>Viruses</taxon>
        <taxon>Duplodnaviria</taxon>
        <taxon>Heunggongvirae</taxon>
        <taxon>Uroviricota</taxon>
        <taxon>Caudoviricetes</taxon>
        <taxon>Crassvirales</taxon>
        <taxon>Steigviridae</taxon>
        <taxon>Asinivirinae</taxon>
        <taxon>Akihdevirus</taxon>
        <taxon>Akihdevirus balticus</taxon>
    </lineage>
</organism>
<dbReference type="Pfam" id="PF25650">
    <property type="entry name" value="crAss_AuxCP"/>
    <property type="match status" value="1"/>
</dbReference>
<reference evidence="2" key="2">
    <citation type="submission" date="2013-03" db="EMBL/GenBank/DDBJ databases">
        <title>The Cellulophaga phages: a novel, diverse, and globally ubiquitous model system.</title>
        <authorList>
            <person name="Holmfeldt K."/>
            <person name="Solonenko N."/>
            <person name="Shah M."/>
            <person name="Corrier K."/>
            <person name="Riemann L."/>
            <person name="VerBerkmoes N.C."/>
            <person name="Sullivan M.B."/>
        </authorList>
    </citation>
    <scope>NUCLEOTIDE SEQUENCE [LARGE SCALE GENOMIC DNA]</scope>
</reference>
<dbReference type="KEGG" id="vg:16797436"/>
<dbReference type="Proteomes" id="UP000014725">
    <property type="component" value="Segment"/>
</dbReference>
<evidence type="ECO:0000313" key="2">
    <source>
        <dbReference type="Proteomes" id="UP000014725"/>
    </source>
</evidence>
<keyword evidence="2" id="KW-1185">Reference proteome</keyword>
<reference evidence="1 2" key="1">
    <citation type="journal article" date="2013" name="Proc. Natl. Acad. Sci. U.S.A.">
        <title>Twelve previously unknown phage genera are ubiquitous in global oceans.</title>
        <authorList>
            <person name="Holmfeldt K."/>
            <person name="Solonenko N."/>
            <person name="Shah M."/>
            <person name="Corrier K."/>
            <person name="Riemann L."/>
            <person name="Verberkmoes N.C."/>
            <person name="Sullivan M.B."/>
        </authorList>
    </citation>
    <scope>NUCLEOTIDE SEQUENCE [LARGE SCALE GENOMIC DNA]</scope>
    <source>
        <strain evidence="1">Phi14:2</strain>
    </source>
</reference>
<dbReference type="EMBL" id="KC821624">
    <property type="protein sequence ID" value="AGO48977.1"/>
    <property type="molecule type" value="Genomic_DNA"/>
</dbReference>
<sequence>MSAFGPQNSGDLLVGSTYGTSANALAFITSANDKAIQVFSGDDTALAVNKPFKLLQKASSAKAGFEFSEIIDPKSINYVKFDSYSAPVQRVLRVEGFTGTPRANVTYEVFIRLYNDGGTLSVENFRMIPAFYTTPSDVTGLTFATILTSLKSDLDKTLAKEGSSLFTTSIDTTNGYFIVQGNNKSFVLGKKDGKPVEFELQAAVRDNGSATTLSGARYSDLTVATATAGSSGVGTGVQAANLEWFYKGYKYSRYREVDSVNGFPGIYQVDSSKTYHVGVISYYKERSYTNVEKQHRLLYILIDAADQDGAGAGTSFTAVNALIADLETVTGLTIADLS</sequence>
<gene>
    <name evidence="1" type="ORF">Phi14:2_gp099</name>
</gene>
<accession>S0A3H3</accession>